<organism evidence="7 8">
    <name type="scientific">Enterococcus faecalis</name>
    <name type="common">Streptococcus faecalis</name>
    <dbReference type="NCBI Taxonomy" id="1351"/>
    <lineage>
        <taxon>Bacteria</taxon>
        <taxon>Bacillati</taxon>
        <taxon>Bacillota</taxon>
        <taxon>Bacilli</taxon>
        <taxon>Lactobacillales</taxon>
        <taxon>Enterococcaceae</taxon>
        <taxon>Enterococcus</taxon>
    </lineage>
</organism>
<geneLocation type="plasmid" evidence="7 8">
    <name>pCFSAN126951_02</name>
</geneLocation>
<dbReference type="Proteomes" id="UP001221642">
    <property type="component" value="Plasmid pCFSAN126951_02"/>
</dbReference>
<dbReference type="AlphaFoldDB" id="A0ABD7XIU2"/>
<dbReference type="InterPro" id="IPR039424">
    <property type="entry name" value="SBP_5"/>
</dbReference>
<evidence type="ECO:0000256" key="4">
    <source>
        <dbReference type="ARBA" id="ARBA00022729"/>
    </source>
</evidence>
<dbReference type="SUPFAM" id="SSF53850">
    <property type="entry name" value="Periplasmic binding protein-like II"/>
    <property type="match status" value="1"/>
</dbReference>
<keyword evidence="5" id="KW-0571">Peptide transport</keyword>
<keyword evidence="7" id="KW-0614">Plasmid</keyword>
<evidence type="ECO:0000313" key="7">
    <source>
        <dbReference type="EMBL" id="WEH24166.1"/>
    </source>
</evidence>
<gene>
    <name evidence="7" type="ORF">P0D81_16655</name>
</gene>
<evidence type="ECO:0000313" key="8">
    <source>
        <dbReference type="Proteomes" id="UP001221642"/>
    </source>
</evidence>
<dbReference type="CDD" id="cd08504">
    <property type="entry name" value="PBP2_OppA"/>
    <property type="match status" value="1"/>
</dbReference>
<feature type="domain" description="Solute-binding protein family 5" evidence="6">
    <location>
        <begin position="75"/>
        <end position="451"/>
    </location>
</feature>
<protein>
    <submittedName>
        <fullName evidence="7">Peptide ABC transporter substrate-binding protein</fullName>
    </submittedName>
</protein>
<accession>A0ABD7XIU2</accession>
<dbReference type="GO" id="GO:0042597">
    <property type="term" value="C:periplasmic space"/>
    <property type="evidence" value="ECO:0007669"/>
    <property type="project" value="UniProtKB-ARBA"/>
</dbReference>
<dbReference type="Gene3D" id="3.90.76.10">
    <property type="entry name" value="Dipeptide-binding Protein, Domain 1"/>
    <property type="match status" value="1"/>
</dbReference>
<evidence type="ECO:0000256" key="1">
    <source>
        <dbReference type="ARBA" id="ARBA00004196"/>
    </source>
</evidence>
<comment type="subcellular location">
    <subcellularLocation>
        <location evidence="1">Cell envelope</location>
    </subcellularLocation>
</comment>
<proteinExistence type="inferred from homology"/>
<evidence type="ECO:0000259" key="6">
    <source>
        <dbReference type="Pfam" id="PF00496"/>
    </source>
</evidence>
<evidence type="ECO:0000256" key="3">
    <source>
        <dbReference type="ARBA" id="ARBA00022448"/>
    </source>
</evidence>
<dbReference type="PANTHER" id="PTHR30290">
    <property type="entry name" value="PERIPLASMIC BINDING COMPONENT OF ABC TRANSPORTER"/>
    <property type="match status" value="1"/>
</dbReference>
<dbReference type="Gene3D" id="3.40.190.10">
    <property type="entry name" value="Periplasmic binding protein-like II"/>
    <property type="match status" value="1"/>
</dbReference>
<dbReference type="Gene3D" id="3.10.105.10">
    <property type="entry name" value="Dipeptide-binding Protein, Domain 3"/>
    <property type="match status" value="1"/>
</dbReference>
<keyword evidence="5" id="KW-0653">Protein transport</keyword>
<dbReference type="FunFam" id="3.90.76.10:FF:000001">
    <property type="entry name" value="Oligopeptide ABC transporter substrate-binding protein"/>
    <property type="match status" value="1"/>
</dbReference>
<dbReference type="InterPro" id="IPR030678">
    <property type="entry name" value="Peptide/Ni-bd"/>
</dbReference>
<dbReference type="RefSeq" id="WP_010730235.1">
    <property type="nucleotide sequence ID" value="NZ_CP119161.1"/>
</dbReference>
<dbReference type="PROSITE" id="PS51257">
    <property type="entry name" value="PROKAR_LIPOPROTEIN"/>
    <property type="match status" value="1"/>
</dbReference>
<dbReference type="Pfam" id="PF00496">
    <property type="entry name" value="SBP_bac_5"/>
    <property type="match status" value="1"/>
</dbReference>
<dbReference type="PIRSF" id="PIRSF002741">
    <property type="entry name" value="MppA"/>
    <property type="match status" value="1"/>
</dbReference>
<keyword evidence="3" id="KW-0813">Transport</keyword>
<evidence type="ECO:0000256" key="2">
    <source>
        <dbReference type="ARBA" id="ARBA00005695"/>
    </source>
</evidence>
<comment type="similarity">
    <text evidence="2">Belongs to the bacterial solute-binding protein 5 family.</text>
</comment>
<dbReference type="GO" id="GO:0015833">
    <property type="term" value="P:peptide transport"/>
    <property type="evidence" value="ECO:0007669"/>
    <property type="project" value="UniProtKB-KW"/>
</dbReference>
<evidence type="ECO:0000256" key="5">
    <source>
        <dbReference type="ARBA" id="ARBA00022856"/>
    </source>
</evidence>
<sequence length="529" mass="59191">MKRTWGKNLTILMLGIIITGCGEKSQETAKETKAYTFAVSTTVQSLDTKLAIDPTSQLVLNNVMEGLYKLNAKGEIVPGGANGLPEISKDGLKYVIRLRKDAMWSNGTPVVADDYVYSWKRTLSNQDSPNIGFFESIKNGKEIISGTMKPDKLGVYAKDKNTLVINLSTPIPYFTSMLINTAFFPQKQEVVEKEGDRYGTNSDSVIYNGPYILNSLKNTGISEKWKLKKNTKYWDSKSVRMNEIDMNVIKDVGTGVSLFEAEKLDDVPLSGEYAKQNIKNDSFVSEVSDSVLLLEVNHGNSKLNNIHLRRALSNAIDRKNLVHNVIANGSVPLTSILTDNLKVSKEVTAGNYDLDRAKKELEIAKNELKQNNFTFDILTNDQDLGVKASEFIQGQLNRLEGIKVNIVPVPATVQFDRLSKKEFDLSISGVAADYPDPFSILSNFRKNSPNNHGNYSSDKYEDFLNESLKETDKNKRWKLLSKAEETINSDLGVIPLLQLNNARLRNQNVIGITSNSVGPKYDFKYLNWK</sequence>
<dbReference type="PANTHER" id="PTHR30290:SF10">
    <property type="entry name" value="PERIPLASMIC OLIGOPEPTIDE-BINDING PROTEIN-RELATED"/>
    <property type="match status" value="1"/>
</dbReference>
<reference evidence="7 8" key="1">
    <citation type="submission" date="2023-02" db="EMBL/GenBank/DDBJ databases">
        <title>Results of the 2020 Genomic Proficiency Test for the network of European Union Reference Laboratory for Antimicrobial Resistance assessing whole genome sequencing capacities.</title>
        <authorList>
            <person name="Hoffmann M."/>
            <person name="Luo Y."/>
            <person name="Sorensen L.H."/>
            <person name="Pedersen S.K."/>
            <person name="Hendriksen R.S."/>
        </authorList>
    </citation>
    <scope>NUCLEOTIDE SEQUENCE [LARGE SCALE GENOMIC DNA]</scope>
    <source>
        <strain evidence="7 8">GENOMIC22-006</strain>
        <plasmid evidence="7 8">pCFSAN126951_02</plasmid>
    </source>
</reference>
<dbReference type="EMBL" id="CP119161">
    <property type="protein sequence ID" value="WEH24166.1"/>
    <property type="molecule type" value="Genomic_DNA"/>
</dbReference>
<keyword evidence="4" id="KW-0732">Signal</keyword>
<dbReference type="InterPro" id="IPR000914">
    <property type="entry name" value="SBP_5_dom"/>
</dbReference>
<name>A0ABD7XIU2_ENTFL</name>
<dbReference type="GO" id="GO:0030313">
    <property type="term" value="C:cell envelope"/>
    <property type="evidence" value="ECO:0007669"/>
    <property type="project" value="UniProtKB-SubCell"/>
</dbReference>